<accession>A0A8J6HZ80</accession>
<dbReference type="PANTHER" id="PTHR30134:SF1">
    <property type="entry name" value="COBW_HYPB_UREG NUCLEOTIDE-BINDING DOMAIN-CONTAINING PROTEIN"/>
    <property type="match status" value="1"/>
</dbReference>
<dbReference type="PANTHER" id="PTHR30134">
    <property type="entry name" value="HYDROGENASE PROTEIN ASSEMBLY PROTEIN, NICKEL CHAPERONE"/>
    <property type="match status" value="1"/>
</dbReference>
<keyword evidence="2" id="KW-1185">Reference proteome</keyword>
<dbReference type="GO" id="GO:0016151">
    <property type="term" value="F:nickel cation binding"/>
    <property type="evidence" value="ECO:0007669"/>
    <property type="project" value="InterPro"/>
</dbReference>
<dbReference type="GO" id="GO:0051604">
    <property type="term" value="P:protein maturation"/>
    <property type="evidence" value="ECO:0007669"/>
    <property type="project" value="InterPro"/>
</dbReference>
<name>A0A8J6HZ80_9FIRM</name>
<protein>
    <recommendedName>
        <fullName evidence="3">CobW/HypB/UreG nucleotide-binding domain-containing protein</fullName>
    </recommendedName>
</protein>
<dbReference type="PIRSF" id="PIRSF005624">
    <property type="entry name" value="Ni-bind_GTPase"/>
    <property type="match status" value="1"/>
</dbReference>
<dbReference type="EMBL" id="JAAKDE010000008">
    <property type="protein sequence ID" value="MBA2132775.1"/>
    <property type="molecule type" value="Genomic_DNA"/>
</dbReference>
<gene>
    <name evidence="1" type="ORF">G5B42_04355</name>
</gene>
<dbReference type="GO" id="GO:0008270">
    <property type="term" value="F:zinc ion binding"/>
    <property type="evidence" value="ECO:0007669"/>
    <property type="project" value="TreeGrafter"/>
</dbReference>
<dbReference type="SUPFAM" id="SSF52540">
    <property type="entry name" value="P-loop containing nucleoside triphosphate hydrolases"/>
    <property type="match status" value="1"/>
</dbReference>
<evidence type="ECO:0000313" key="2">
    <source>
        <dbReference type="Proteomes" id="UP000657177"/>
    </source>
</evidence>
<dbReference type="RefSeq" id="WP_181339232.1">
    <property type="nucleotide sequence ID" value="NZ_JAAKDE010000008.1"/>
</dbReference>
<evidence type="ECO:0000313" key="1">
    <source>
        <dbReference type="EMBL" id="MBA2132775.1"/>
    </source>
</evidence>
<reference evidence="1" key="1">
    <citation type="submission" date="2020-06" db="EMBL/GenBank/DDBJ databases">
        <title>Novel chitinolytic bacterium.</title>
        <authorList>
            <person name="Ungkulpasvich U."/>
            <person name="Kosugi A."/>
            <person name="Uke A."/>
        </authorList>
    </citation>
    <scope>NUCLEOTIDE SEQUENCE</scope>
    <source>
        <strain evidence="1">UUS1-1</strain>
    </source>
</reference>
<dbReference type="InterPro" id="IPR004392">
    <property type="entry name" value="Hyd_mat_HypB"/>
</dbReference>
<sequence>MAKIVYLLGNIGSGKTELIRRTHETLGGRLTIRAVYNQPQAIFDLERLRAAGIPAVMNNGNLEVPDTGSPDDQRELVFYEFSGRTGYSLPKNNDDYLRVFVFSVTEGDEKPLKYPRLFKEVELVVLNKIDLLPFTNFSVSRFQHRLRTVNPGVPLLKLSCRSGVGLDNWRSWVLKLFGYHDVEESCILPYPPNFPELSSF</sequence>
<comment type="caution">
    <text evidence="1">The sequence shown here is derived from an EMBL/GenBank/DDBJ whole genome shotgun (WGS) entry which is preliminary data.</text>
</comment>
<dbReference type="GO" id="GO:0003924">
    <property type="term" value="F:GTPase activity"/>
    <property type="evidence" value="ECO:0007669"/>
    <property type="project" value="InterPro"/>
</dbReference>
<evidence type="ECO:0008006" key="3">
    <source>
        <dbReference type="Google" id="ProtNLM"/>
    </source>
</evidence>
<dbReference type="Gene3D" id="3.40.50.300">
    <property type="entry name" value="P-loop containing nucleotide triphosphate hydrolases"/>
    <property type="match status" value="1"/>
</dbReference>
<dbReference type="AlphaFoldDB" id="A0A8J6HZ80"/>
<organism evidence="1 2">
    <name type="scientific">Capillibacterium thermochitinicola</name>
    <dbReference type="NCBI Taxonomy" id="2699427"/>
    <lineage>
        <taxon>Bacteria</taxon>
        <taxon>Bacillati</taxon>
        <taxon>Bacillota</taxon>
        <taxon>Capillibacterium</taxon>
    </lineage>
</organism>
<dbReference type="InterPro" id="IPR027417">
    <property type="entry name" value="P-loop_NTPase"/>
</dbReference>
<proteinExistence type="predicted"/>
<dbReference type="Proteomes" id="UP000657177">
    <property type="component" value="Unassembled WGS sequence"/>
</dbReference>